<gene>
    <name evidence="3" type="ORF">GSLYS_00005697001</name>
</gene>
<dbReference type="PROSITE" id="PS50024">
    <property type="entry name" value="SEA"/>
    <property type="match status" value="1"/>
</dbReference>
<dbReference type="EMBL" id="CAXITT010000094">
    <property type="protein sequence ID" value="CAL1531602.1"/>
    <property type="molecule type" value="Genomic_DNA"/>
</dbReference>
<sequence>TNESQNTESPTNESPTTESPTNESPTMDSLSNDSPSTESSPNESPTAKTPTTESPSTESPTIETPTTESPTNETPTTESSNNETPTTETPTNLSTTLRESPTRLTPDVLDVFRKPLDIMNAVINAEFDIKFKDNYTDALDNQQSDEFKNTSRKYEHLLKEPFQRVSNFRGIIILGFWRGSIGVRYKVVLKAAENNNQTVNITKLIQDMQAVKSRLMAIPGVDPNYVNQTFDGAVTNCKNIGHK</sequence>
<dbReference type="Gene3D" id="3.30.70.960">
    <property type="entry name" value="SEA domain"/>
    <property type="match status" value="1"/>
</dbReference>
<evidence type="ECO:0000259" key="2">
    <source>
        <dbReference type="PROSITE" id="PS50024"/>
    </source>
</evidence>
<feature type="region of interest" description="Disordered" evidence="1">
    <location>
        <begin position="1"/>
        <end position="102"/>
    </location>
</feature>
<name>A0AAV2HE14_LYMST</name>
<dbReference type="AlphaFoldDB" id="A0AAV2HE14"/>
<dbReference type="SUPFAM" id="SSF82671">
    <property type="entry name" value="SEA domain"/>
    <property type="match status" value="1"/>
</dbReference>
<feature type="non-terminal residue" evidence="3">
    <location>
        <position position="1"/>
    </location>
</feature>
<reference evidence="3 4" key="1">
    <citation type="submission" date="2024-04" db="EMBL/GenBank/DDBJ databases">
        <authorList>
            <consortium name="Genoscope - CEA"/>
            <person name="William W."/>
        </authorList>
    </citation>
    <scope>NUCLEOTIDE SEQUENCE [LARGE SCALE GENOMIC DNA]</scope>
</reference>
<organism evidence="3 4">
    <name type="scientific">Lymnaea stagnalis</name>
    <name type="common">Great pond snail</name>
    <name type="synonym">Helix stagnalis</name>
    <dbReference type="NCBI Taxonomy" id="6523"/>
    <lineage>
        <taxon>Eukaryota</taxon>
        <taxon>Metazoa</taxon>
        <taxon>Spiralia</taxon>
        <taxon>Lophotrochozoa</taxon>
        <taxon>Mollusca</taxon>
        <taxon>Gastropoda</taxon>
        <taxon>Heterobranchia</taxon>
        <taxon>Euthyneura</taxon>
        <taxon>Panpulmonata</taxon>
        <taxon>Hygrophila</taxon>
        <taxon>Lymnaeoidea</taxon>
        <taxon>Lymnaeidae</taxon>
        <taxon>Lymnaea</taxon>
    </lineage>
</organism>
<dbReference type="InterPro" id="IPR036364">
    <property type="entry name" value="SEA_dom_sf"/>
</dbReference>
<evidence type="ECO:0000313" key="3">
    <source>
        <dbReference type="EMBL" id="CAL1531602.1"/>
    </source>
</evidence>
<proteinExistence type="predicted"/>
<keyword evidence="4" id="KW-1185">Reference proteome</keyword>
<comment type="caution">
    <text evidence="3">The sequence shown here is derived from an EMBL/GenBank/DDBJ whole genome shotgun (WGS) entry which is preliminary data.</text>
</comment>
<evidence type="ECO:0000313" key="4">
    <source>
        <dbReference type="Proteomes" id="UP001497497"/>
    </source>
</evidence>
<accession>A0AAV2HE14</accession>
<feature type="domain" description="SEA" evidence="2">
    <location>
        <begin position="119"/>
        <end position="231"/>
    </location>
</feature>
<dbReference type="InterPro" id="IPR000082">
    <property type="entry name" value="SEA_dom"/>
</dbReference>
<feature type="compositionally biased region" description="Low complexity" evidence="1">
    <location>
        <begin position="1"/>
        <end position="96"/>
    </location>
</feature>
<dbReference type="Proteomes" id="UP001497497">
    <property type="component" value="Unassembled WGS sequence"/>
</dbReference>
<protein>
    <recommendedName>
        <fullName evidence="2">SEA domain-containing protein</fullName>
    </recommendedName>
</protein>
<evidence type="ECO:0000256" key="1">
    <source>
        <dbReference type="SAM" id="MobiDB-lite"/>
    </source>
</evidence>
<dbReference type="Pfam" id="PF01390">
    <property type="entry name" value="SEA"/>
    <property type="match status" value="1"/>
</dbReference>